<dbReference type="PATRIC" id="fig|1675527.3.peg.2739"/>
<accession>A0A0J9GVQ8</accession>
<evidence type="ECO:0000313" key="2">
    <source>
        <dbReference type="Proteomes" id="UP000037178"/>
    </source>
</evidence>
<keyword evidence="2" id="KW-1185">Reference proteome</keyword>
<gene>
    <name evidence="1" type="ORF">AIOL_002613</name>
</gene>
<evidence type="ECO:0000313" key="1">
    <source>
        <dbReference type="EMBL" id="KMW57648.1"/>
    </source>
</evidence>
<dbReference type="RefSeq" id="WP_200898752.1">
    <property type="nucleotide sequence ID" value="NZ_LFTY01000002.1"/>
</dbReference>
<sequence>MLDEIGRDRMALVMAARDRFHMREWASLAFVLLKKSSIIEAWSKTGWTYTQNA</sequence>
<name>A0A0J9GVQ8_9RHOB</name>
<protein>
    <submittedName>
        <fullName evidence="1">Uncharacterized protein</fullName>
    </submittedName>
</protein>
<dbReference type="AlphaFoldDB" id="A0A0J9GVQ8"/>
<reference evidence="1 2" key="1">
    <citation type="submission" date="2015-06" db="EMBL/GenBank/DDBJ databases">
        <title>Draft genome sequence of an Alphaproteobacteria species associated to the Mediterranean sponge Oscarella lobularis.</title>
        <authorList>
            <person name="Jourda C."/>
            <person name="Santini S."/>
            <person name="Claverie J.-M."/>
        </authorList>
    </citation>
    <scope>NUCLEOTIDE SEQUENCE [LARGE SCALE GENOMIC DNA]</scope>
    <source>
        <strain evidence="1">IGS</strain>
    </source>
</reference>
<dbReference type="Proteomes" id="UP000037178">
    <property type="component" value="Unassembled WGS sequence"/>
</dbReference>
<dbReference type="EMBL" id="LFTY01000002">
    <property type="protein sequence ID" value="KMW57648.1"/>
    <property type="molecule type" value="Genomic_DNA"/>
</dbReference>
<organism evidence="1 2">
    <name type="scientific">Candidatus Rhodobacter oscarellae</name>
    <dbReference type="NCBI Taxonomy" id="1675527"/>
    <lineage>
        <taxon>Bacteria</taxon>
        <taxon>Pseudomonadati</taxon>
        <taxon>Pseudomonadota</taxon>
        <taxon>Alphaproteobacteria</taxon>
        <taxon>Rhodobacterales</taxon>
        <taxon>Rhodobacter group</taxon>
        <taxon>Rhodobacter</taxon>
    </lineage>
</organism>
<dbReference type="STRING" id="1675527.AIOL_002613"/>
<proteinExistence type="predicted"/>
<comment type="caution">
    <text evidence="1">The sequence shown here is derived from an EMBL/GenBank/DDBJ whole genome shotgun (WGS) entry which is preliminary data.</text>
</comment>